<accession>A0A1N6K9L8</accession>
<keyword evidence="1" id="KW-1133">Transmembrane helix</keyword>
<organism evidence="2 3">
    <name type="scientific">Paraburkholderia phenazinium</name>
    <dbReference type="NCBI Taxonomy" id="60549"/>
    <lineage>
        <taxon>Bacteria</taxon>
        <taxon>Pseudomonadati</taxon>
        <taxon>Pseudomonadota</taxon>
        <taxon>Betaproteobacteria</taxon>
        <taxon>Burkholderiales</taxon>
        <taxon>Burkholderiaceae</taxon>
        <taxon>Paraburkholderia</taxon>
    </lineage>
</organism>
<dbReference type="AlphaFoldDB" id="A0A1N6K9L8"/>
<keyword evidence="1" id="KW-0812">Transmembrane</keyword>
<gene>
    <name evidence="2" type="ORF">SAMN05444168_6511</name>
</gene>
<feature type="transmembrane region" description="Helical" evidence="1">
    <location>
        <begin position="12"/>
        <end position="32"/>
    </location>
</feature>
<name>A0A1N6K9L8_9BURK</name>
<protein>
    <submittedName>
        <fullName evidence="2">Uncharacterized protein</fullName>
    </submittedName>
</protein>
<proteinExistence type="predicted"/>
<keyword evidence="1" id="KW-0472">Membrane</keyword>
<sequence>MVALFEWLFDISLAVAGAAATGSIFLILVEVAKVGLRRFIQRRATGRSMQMQRVDQV</sequence>
<evidence type="ECO:0000256" key="1">
    <source>
        <dbReference type="SAM" id="Phobius"/>
    </source>
</evidence>
<dbReference type="Proteomes" id="UP000184693">
    <property type="component" value="Unassembled WGS sequence"/>
</dbReference>
<reference evidence="2 3" key="1">
    <citation type="submission" date="2016-11" db="EMBL/GenBank/DDBJ databases">
        <authorList>
            <person name="Jaros S."/>
            <person name="Januszkiewicz K."/>
            <person name="Wedrychowicz H."/>
        </authorList>
    </citation>
    <scope>NUCLEOTIDE SEQUENCE [LARGE SCALE GENOMIC DNA]</scope>
    <source>
        <strain evidence="2 3">GAS86</strain>
    </source>
</reference>
<evidence type="ECO:0000313" key="2">
    <source>
        <dbReference type="EMBL" id="SIO53284.1"/>
    </source>
</evidence>
<dbReference type="EMBL" id="FSRM01000002">
    <property type="protein sequence ID" value="SIO53284.1"/>
    <property type="molecule type" value="Genomic_DNA"/>
</dbReference>
<evidence type="ECO:0000313" key="3">
    <source>
        <dbReference type="Proteomes" id="UP000184693"/>
    </source>
</evidence>